<dbReference type="HAMAP" id="MF_01401">
    <property type="entry name" value="MsrA"/>
    <property type="match status" value="1"/>
</dbReference>
<proteinExistence type="inferred from homology"/>
<evidence type="ECO:0000313" key="7">
    <source>
        <dbReference type="EMBL" id="ODS03416.1"/>
    </source>
</evidence>
<evidence type="ECO:0000256" key="2">
    <source>
        <dbReference type="ARBA" id="ARBA00047806"/>
    </source>
</evidence>
<dbReference type="InterPro" id="IPR002569">
    <property type="entry name" value="Met_Sox_Rdtase_MsrA_dom"/>
</dbReference>
<dbReference type="InterPro" id="IPR036509">
    <property type="entry name" value="Met_Sox_Rdtase_MsrA_sf"/>
</dbReference>
<dbReference type="EC" id="1.8.4.11" evidence="4"/>
<protein>
    <recommendedName>
        <fullName evidence="4">Peptide methionine sulfoxide reductase MsrA</fullName>
        <shortName evidence="4">Protein-methionine-S-oxide reductase</shortName>
        <ecNumber evidence="4">1.8.4.11</ecNumber>
    </recommendedName>
    <alternativeName>
        <fullName evidence="4">Peptide-methionine (S)-S-oxide reductase</fullName>
        <shortName evidence="4">Peptide Met(O) reductase</shortName>
    </alternativeName>
</protein>
<reference evidence="7 8" key="1">
    <citation type="journal article" date="2016" name="Environ. Microbiol.">
        <title>New Methyloceanibacter diversity from North Sea sediments includes methanotroph containing solely the soluble methane monooxygenase.</title>
        <authorList>
            <person name="Vekeman B."/>
            <person name="Kerckhof F.M."/>
            <person name="Cremers G."/>
            <person name="de Vos P."/>
            <person name="Vandamme P."/>
            <person name="Boon N."/>
            <person name="Op den Camp H.J."/>
            <person name="Heylen K."/>
        </authorList>
    </citation>
    <scope>NUCLEOTIDE SEQUENCE [LARGE SCALE GENOMIC DNA]</scope>
    <source>
        <strain evidence="7 8">R-67177</strain>
    </source>
</reference>
<dbReference type="EMBL" id="LPWD01000113">
    <property type="protein sequence ID" value="ODS03416.1"/>
    <property type="molecule type" value="Genomic_DNA"/>
</dbReference>
<dbReference type="GO" id="GO:0008113">
    <property type="term" value="F:peptide-methionine (S)-S-oxide reductase activity"/>
    <property type="evidence" value="ECO:0007669"/>
    <property type="project" value="UniProtKB-UniRule"/>
</dbReference>
<comment type="caution">
    <text evidence="7">The sequence shown here is derived from an EMBL/GenBank/DDBJ whole genome shotgun (WGS) entry which is preliminary data.</text>
</comment>
<evidence type="ECO:0000259" key="6">
    <source>
        <dbReference type="Pfam" id="PF01625"/>
    </source>
</evidence>
<dbReference type="NCBIfam" id="TIGR00401">
    <property type="entry name" value="msrA"/>
    <property type="match status" value="1"/>
</dbReference>
<evidence type="ECO:0000313" key="8">
    <source>
        <dbReference type="Proteomes" id="UP000095042"/>
    </source>
</evidence>
<evidence type="ECO:0000256" key="3">
    <source>
        <dbReference type="ARBA" id="ARBA00048782"/>
    </source>
</evidence>
<gene>
    <name evidence="4" type="primary">msrA</name>
    <name evidence="7" type="ORF">AUC71_00960</name>
</gene>
<dbReference type="Proteomes" id="UP000095042">
    <property type="component" value="Unassembled WGS sequence"/>
</dbReference>
<dbReference type="PANTHER" id="PTHR43774">
    <property type="entry name" value="PEPTIDE METHIONINE SULFOXIDE REDUCTASE"/>
    <property type="match status" value="1"/>
</dbReference>
<keyword evidence="8" id="KW-1185">Reference proteome</keyword>
<dbReference type="OrthoDB" id="4174719at2"/>
<evidence type="ECO:0000256" key="1">
    <source>
        <dbReference type="ARBA" id="ARBA00023002"/>
    </source>
</evidence>
<comment type="function">
    <text evidence="4">Has an important function as a repair enzyme for proteins that have been inactivated by oxidation. Catalyzes the reversible oxidation-reduction of methionine sulfoxide in proteins to methionine.</text>
</comment>
<feature type="chain" id="PRO_5009139332" description="Peptide methionine sulfoxide reductase MsrA" evidence="5">
    <location>
        <begin position="20"/>
        <end position="190"/>
    </location>
</feature>
<keyword evidence="1 4" id="KW-0560">Oxidoreductase</keyword>
<dbReference type="AlphaFoldDB" id="A0A1E3WCA5"/>
<dbReference type="GO" id="GO:0033744">
    <property type="term" value="F:L-methionine:thioredoxin-disulfide S-oxidoreductase activity"/>
    <property type="evidence" value="ECO:0007669"/>
    <property type="project" value="RHEA"/>
</dbReference>
<comment type="catalytic activity">
    <reaction evidence="3 4">
        <text>[thioredoxin]-disulfide + L-methionine + H2O = L-methionine (S)-S-oxide + [thioredoxin]-dithiol</text>
        <dbReference type="Rhea" id="RHEA:19993"/>
        <dbReference type="Rhea" id="RHEA-COMP:10698"/>
        <dbReference type="Rhea" id="RHEA-COMP:10700"/>
        <dbReference type="ChEBI" id="CHEBI:15377"/>
        <dbReference type="ChEBI" id="CHEBI:29950"/>
        <dbReference type="ChEBI" id="CHEBI:50058"/>
        <dbReference type="ChEBI" id="CHEBI:57844"/>
        <dbReference type="ChEBI" id="CHEBI:58772"/>
        <dbReference type="EC" id="1.8.4.11"/>
    </reaction>
</comment>
<feature type="signal peptide" evidence="5">
    <location>
        <begin position="1"/>
        <end position="19"/>
    </location>
</feature>
<comment type="catalytic activity">
    <reaction evidence="2 4">
        <text>L-methionyl-[protein] + [thioredoxin]-disulfide + H2O = L-methionyl-(S)-S-oxide-[protein] + [thioredoxin]-dithiol</text>
        <dbReference type="Rhea" id="RHEA:14217"/>
        <dbReference type="Rhea" id="RHEA-COMP:10698"/>
        <dbReference type="Rhea" id="RHEA-COMP:10700"/>
        <dbReference type="Rhea" id="RHEA-COMP:12313"/>
        <dbReference type="Rhea" id="RHEA-COMP:12315"/>
        <dbReference type="ChEBI" id="CHEBI:15377"/>
        <dbReference type="ChEBI" id="CHEBI:16044"/>
        <dbReference type="ChEBI" id="CHEBI:29950"/>
        <dbReference type="ChEBI" id="CHEBI:44120"/>
        <dbReference type="ChEBI" id="CHEBI:50058"/>
        <dbReference type="EC" id="1.8.4.11"/>
    </reaction>
</comment>
<comment type="similarity">
    <text evidence="4">Belongs to the MsrA Met sulfoxide reductase family.</text>
</comment>
<sequence>MAAFLAASVLAGGAYSTHAAETKTAIFAGGCFWCVEDVFDHVDGVTETVSGYAGGTTPDPTYGSHKGYVEALRVTYDPSKVTYAKLLDHYWHNIDPFDPSGQFCDKGPAYRTVIFVSDDNEKELAETTKQEIAKRFDKEVATEIRPTTTFYAAEDYHQDYHNLNPVSYKFYKWNCGRAQRLAEIWGDKSS</sequence>
<evidence type="ECO:0000256" key="4">
    <source>
        <dbReference type="HAMAP-Rule" id="MF_01401"/>
    </source>
</evidence>
<feature type="active site" evidence="4">
    <location>
        <position position="31"/>
    </location>
</feature>
<feature type="domain" description="Peptide methionine sulphoxide reductase MsrA" evidence="6">
    <location>
        <begin position="24"/>
        <end position="169"/>
    </location>
</feature>
<dbReference type="PANTHER" id="PTHR43774:SF1">
    <property type="entry name" value="PEPTIDE METHIONINE SULFOXIDE REDUCTASE MSRA 2"/>
    <property type="match status" value="1"/>
</dbReference>
<dbReference type="Gene3D" id="3.30.1060.10">
    <property type="entry name" value="Peptide methionine sulphoxide reductase MsrA"/>
    <property type="match status" value="1"/>
</dbReference>
<dbReference type="Pfam" id="PF01625">
    <property type="entry name" value="PMSR"/>
    <property type="match status" value="1"/>
</dbReference>
<dbReference type="SUPFAM" id="SSF55068">
    <property type="entry name" value="Peptide methionine sulfoxide reductase"/>
    <property type="match status" value="1"/>
</dbReference>
<organism evidence="7 8">
    <name type="scientific">Methyloceanibacter marginalis</name>
    <dbReference type="NCBI Taxonomy" id="1774971"/>
    <lineage>
        <taxon>Bacteria</taxon>
        <taxon>Pseudomonadati</taxon>
        <taxon>Pseudomonadota</taxon>
        <taxon>Alphaproteobacteria</taxon>
        <taxon>Hyphomicrobiales</taxon>
        <taxon>Hyphomicrobiaceae</taxon>
        <taxon>Methyloceanibacter</taxon>
    </lineage>
</organism>
<keyword evidence="5" id="KW-0732">Signal</keyword>
<evidence type="ECO:0000256" key="5">
    <source>
        <dbReference type="SAM" id="SignalP"/>
    </source>
</evidence>
<accession>A0A1E3WCA5</accession>
<name>A0A1E3WCA5_9HYPH</name>